<evidence type="ECO:0000256" key="6">
    <source>
        <dbReference type="RuleBase" id="RU003800"/>
    </source>
</evidence>
<evidence type="ECO:0000256" key="5">
    <source>
        <dbReference type="ARBA" id="ARBA00022840"/>
    </source>
</evidence>
<dbReference type="Pfam" id="PF13089">
    <property type="entry name" value="PP_kinase_N"/>
    <property type="match status" value="1"/>
</dbReference>
<evidence type="ECO:0000259" key="9">
    <source>
        <dbReference type="Pfam" id="PF13090"/>
    </source>
</evidence>
<dbReference type="PANTHER" id="PTHR30218:SF0">
    <property type="entry name" value="POLYPHOSPHATE KINASE"/>
    <property type="match status" value="1"/>
</dbReference>
<dbReference type="Gene3D" id="1.20.58.310">
    <property type="entry name" value="Polyphosphate kinase N-terminal domain"/>
    <property type="match status" value="1"/>
</dbReference>
<organism evidence="11 12">
    <name type="scientific">Pedobacter ureilyticus</name>
    <dbReference type="NCBI Taxonomy" id="1393051"/>
    <lineage>
        <taxon>Bacteria</taxon>
        <taxon>Pseudomonadati</taxon>
        <taxon>Bacteroidota</taxon>
        <taxon>Sphingobacteriia</taxon>
        <taxon>Sphingobacteriales</taxon>
        <taxon>Sphingobacteriaceae</taxon>
        <taxon>Pedobacter</taxon>
    </lineage>
</organism>
<dbReference type="Pfam" id="PF17941">
    <property type="entry name" value="PP_kinase_C_1"/>
    <property type="match status" value="1"/>
</dbReference>
<gene>
    <name evidence="11" type="primary">ppk1</name>
    <name evidence="11" type="ORF">E6A44_016615</name>
</gene>
<dbReference type="Gene3D" id="3.30.870.10">
    <property type="entry name" value="Endonuclease Chain A"/>
    <property type="match status" value="2"/>
</dbReference>
<comment type="function">
    <text evidence="6">Catalyzes the reversible transfer of the terminal phosphate of ATP to form a long-chain polyphosphate (polyP).</text>
</comment>
<accession>A0ABW9J9H7</accession>
<feature type="domain" description="Polyphosphate kinase middle" evidence="7">
    <location>
        <begin position="124"/>
        <end position="298"/>
    </location>
</feature>
<comment type="caution">
    <text evidence="11">The sequence shown here is derived from an EMBL/GenBank/DDBJ whole genome shotgun (WGS) entry which is preliminary data.</text>
</comment>
<dbReference type="InterPro" id="IPR003414">
    <property type="entry name" value="PP_kinase"/>
</dbReference>
<dbReference type="SUPFAM" id="SSF143724">
    <property type="entry name" value="PHP14-like"/>
    <property type="match status" value="1"/>
</dbReference>
<dbReference type="InterPro" id="IPR036832">
    <property type="entry name" value="PPK_N_dom_sf"/>
</dbReference>
<sequence length="679" mass="78003">MSGTATHTFDRDLSWLSFNERVLFEANRDATPLLEKIKFLSIYSSNLDEFYRVRMPVLQALKKLSKKNNNDIQQSDDLLRQAAETINEQQELFGTILKNIVLPQLKAHRVNFIYNAPIPEPLKNELSNYFLSTILAFIQPVELSQPSLEFFPANNQLYFLVNAGDENKLASYVVNIPSNELSRFYETSYNGDKYVFVIDDIIRENLHLVFKGRGINGCYSFKITRNAEMDLTDEYNTDIADLIEKQIQKRDLGLATRFLHEPGIPPATFMLLIKQLNLGHANVVQGGRYHNLKDLADFPVKDASLSNEKWPKTVYPIFNSELTLNQQILEKDLLINPPYQSYDSILRFFNEAATDELTTEIYTTLYRVASNSKIVNALITAAKNGKKVTVLVELKARFDEANNIKWAKKMKAAGVNIIYSVTALKVHAKVALVKRKQGIRLQYTGLFATGNFNETTANFYTDHVLMTAHKGMLSELEMLFMFLAKREKPTNPNLINFEHLLVAQFNLQSKFLALIQREIEFAKSGQPAFITIKLNNLEEEVMINKLYEAANAGVKIELIIRGICRLVPRQNITVRRIVDRYLEHGRIFLFHNNGSEEMFLGSADWMSRNIYRRIEVCFPIYCEKVKKELKNILTLQLKDNVQAVFIDAEMKNVPVPTEGDLVQSQLAIYQYLKNKKNDE</sequence>
<dbReference type="GO" id="GO:0008976">
    <property type="term" value="F:polyphosphate kinase activity"/>
    <property type="evidence" value="ECO:0007669"/>
    <property type="project" value="UniProtKB-EC"/>
</dbReference>
<keyword evidence="2 6" id="KW-0808">Transferase</keyword>
<evidence type="ECO:0000256" key="2">
    <source>
        <dbReference type="ARBA" id="ARBA00022679"/>
    </source>
</evidence>
<evidence type="ECO:0000256" key="1">
    <source>
        <dbReference type="ARBA" id="ARBA00022553"/>
    </source>
</evidence>
<dbReference type="InterPro" id="IPR041108">
    <property type="entry name" value="PP_kinase_C_1"/>
</dbReference>
<dbReference type="InterPro" id="IPR024953">
    <property type="entry name" value="PP_kinase_middle"/>
</dbReference>
<keyword evidence="1 6" id="KW-0597">Phosphoprotein</keyword>
<dbReference type="InterPro" id="IPR025198">
    <property type="entry name" value="PPK_N_dom"/>
</dbReference>
<keyword evidence="4 11" id="KW-0418">Kinase</keyword>
<evidence type="ECO:0000259" key="8">
    <source>
        <dbReference type="Pfam" id="PF13089"/>
    </source>
</evidence>
<evidence type="ECO:0000259" key="7">
    <source>
        <dbReference type="Pfam" id="PF02503"/>
    </source>
</evidence>
<dbReference type="Proteomes" id="UP001517247">
    <property type="component" value="Unassembled WGS sequence"/>
</dbReference>
<dbReference type="Pfam" id="PF13090">
    <property type="entry name" value="PP_kinase_C"/>
    <property type="match status" value="1"/>
</dbReference>
<evidence type="ECO:0000313" key="12">
    <source>
        <dbReference type="Proteomes" id="UP001517247"/>
    </source>
</evidence>
<dbReference type="Gene3D" id="3.30.1840.10">
    <property type="entry name" value="Polyphosphate kinase middle domain"/>
    <property type="match status" value="1"/>
</dbReference>
<evidence type="ECO:0000256" key="3">
    <source>
        <dbReference type="ARBA" id="ARBA00022741"/>
    </source>
</evidence>
<feature type="domain" description="Polyphosphate kinase N-terminal" evidence="8">
    <location>
        <begin position="9"/>
        <end position="112"/>
    </location>
</feature>
<feature type="domain" description="Polyphosphate kinase C-terminal" evidence="10">
    <location>
        <begin position="326"/>
        <end position="488"/>
    </location>
</feature>
<dbReference type="InterPro" id="IPR036830">
    <property type="entry name" value="PP_kinase_middle_dom_sf"/>
</dbReference>
<dbReference type="PANTHER" id="PTHR30218">
    <property type="entry name" value="POLYPHOSPHATE KINASE"/>
    <property type="match status" value="1"/>
</dbReference>
<reference evidence="11 12" key="1">
    <citation type="submission" date="2024-12" db="EMBL/GenBank/DDBJ databases">
        <authorList>
            <person name="Hu S."/>
        </authorList>
    </citation>
    <scope>NUCLEOTIDE SEQUENCE [LARGE SCALE GENOMIC DNA]</scope>
    <source>
        <strain evidence="11 12">THG-T11</strain>
    </source>
</reference>
<evidence type="ECO:0000259" key="10">
    <source>
        <dbReference type="Pfam" id="PF17941"/>
    </source>
</evidence>
<keyword evidence="12" id="KW-1185">Reference proteome</keyword>
<comment type="PTM">
    <text evidence="6">An intermediate of this reaction is the autophosphorylated ppk in which a phosphate is covalently linked to a histidine residue through a N-P bond.</text>
</comment>
<dbReference type="SUPFAM" id="SSF56024">
    <property type="entry name" value="Phospholipase D/nuclease"/>
    <property type="match status" value="2"/>
</dbReference>
<keyword evidence="5" id="KW-0067">ATP-binding</keyword>
<dbReference type="Pfam" id="PF02503">
    <property type="entry name" value="PP_kinase"/>
    <property type="match status" value="1"/>
</dbReference>
<dbReference type="PIRSF" id="PIRSF015589">
    <property type="entry name" value="PP_kinase"/>
    <property type="match status" value="1"/>
</dbReference>
<comment type="catalytic activity">
    <reaction evidence="6">
        <text>[phosphate](n) + ATP = [phosphate](n+1) + ADP</text>
        <dbReference type="Rhea" id="RHEA:19573"/>
        <dbReference type="Rhea" id="RHEA-COMP:9859"/>
        <dbReference type="Rhea" id="RHEA-COMP:14280"/>
        <dbReference type="ChEBI" id="CHEBI:16838"/>
        <dbReference type="ChEBI" id="CHEBI:30616"/>
        <dbReference type="ChEBI" id="CHEBI:456216"/>
        <dbReference type="EC" id="2.7.4.1"/>
    </reaction>
</comment>
<dbReference type="SUPFAM" id="SSF140356">
    <property type="entry name" value="PPK N-terminal domain-like"/>
    <property type="match status" value="1"/>
</dbReference>
<dbReference type="EC" id="2.7.4.1" evidence="6"/>
<name>A0ABW9J9H7_9SPHI</name>
<dbReference type="NCBIfam" id="TIGR03705">
    <property type="entry name" value="poly_P_kin"/>
    <property type="match status" value="1"/>
</dbReference>
<protein>
    <recommendedName>
        <fullName evidence="6">Polyphosphate kinase</fullName>
        <ecNumber evidence="6">2.7.4.1</ecNumber>
    </recommendedName>
</protein>
<dbReference type="InterPro" id="IPR025200">
    <property type="entry name" value="PPK_C_dom2"/>
</dbReference>
<dbReference type="RefSeq" id="WP_138724291.1">
    <property type="nucleotide sequence ID" value="NZ_SSHJ02000008.1"/>
</dbReference>
<keyword evidence="3" id="KW-0547">Nucleotide-binding</keyword>
<comment type="similarity">
    <text evidence="6">Belongs to the polyphosphate kinase 1 (PPK1) family.</text>
</comment>
<dbReference type="EMBL" id="SSHJ02000008">
    <property type="protein sequence ID" value="MFN0257216.1"/>
    <property type="molecule type" value="Genomic_DNA"/>
</dbReference>
<dbReference type="NCBIfam" id="NF003917">
    <property type="entry name" value="PRK05443.1-1"/>
    <property type="match status" value="1"/>
</dbReference>
<evidence type="ECO:0000256" key="4">
    <source>
        <dbReference type="ARBA" id="ARBA00022777"/>
    </source>
</evidence>
<proteinExistence type="inferred from homology"/>
<evidence type="ECO:0000313" key="11">
    <source>
        <dbReference type="EMBL" id="MFN0257216.1"/>
    </source>
</evidence>
<dbReference type="CDD" id="cd09167">
    <property type="entry name" value="PLDc_EcPPK1_C2_like"/>
    <property type="match status" value="1"/>
</dbReference>
<feature type="domain" description="Polyphosphate kinase C-terminal" evidence="9">
    <location>
        <begin position="500"/>
        <end position="657"/>
    </location>
</feature>